<dbReference type="AlphaFoldDB" id="A0A3T0S0W7"/>
<accession>A0A3T0S0W7</accession>
<sequence>MGTDRDPSPRPPVGPLARAVLSLFAAPRLNMLEDYPKVRRIQRQLASLPVQRYRALDRQIMADDGTHPIPVRIFEPRQRRRDDVLLFFHGGGWVTGDIDSYTPACTTMADLTGSVVASVDYRLAPEHPFPAGLQDCYQVAHLLLDDPHRAGVPDAGRIVLVGDSAGANLAAVVSLLLRDRGERGADHQILLYPVTHWDHDPATSPFPSVREHGRDYRLTDSEVQDYFELYCPDPAQRRSPLVAPLMATDLSRQPTTLVVTAELDLLRDEGEAYGSALREAGNTVAIDRVPAALHGFITLPRFARPLREGYEVINDFLDGPAAGADADAGTAPDGGTAPGAGTAPDGGTAPGAGTAPDGGTAPGAGTAPDSGSGAGSGSEQS</sequence>
<dbReference type="EMBL" id="CP025570">
    <property type="protein sequence ID" value="AZZ40000.1"/>
    <property type="molecule type" value="Genomic_DNA"/>
</dbReference>
<dbReference type="KEGG" id="aji:C0Z10_09825"/>
<feature type="compositionally biased region" description="Gly residues" evidence="2">
    <location>
        <begin position="372"/>
        <end position="381"/>
    </location>
</feature>
<evidence type="ECO:0000259" key="3">
    <source>
        <dbReference type="Pfam" id="PF07859"/>
    </source>
</evidence>
<evidence type="ECO:0000256" key="2">
    <source>
        <dbReference type="SAM" id="MobiDB-lite"/>
    </source>
</evidence>
<evidence type="ECO:0000313" key="4">
    <source>
        <dbReference type="EMBL" id="AZZ40000.1"/>
    </source>
</evidence>
<protein>
    <submittedName>
        <fullName evidence="4">Alpha/beta hydrolase</fullName>
    </submittedName>
</protein>
<dbReference type="Proteomes" id="UP000285875">
    <property type="component" value="Chromosome"/>
</dbReference>
<dbReference type="GO" id="GO:0016787">
    <property type="term" value="F:hydrolase activity"/>
    <property type="evidence" value="ECO:0007669"/>
    <property type="project" value="UniProtKB-KW"/>
</dbReference>
<dbReference type="RefSeq" id="WP_097799253.1">
    <property type="nucleotide sequence ID" value="NZ_CP025570.1"/>
</dbReference>
<proteinExistence type="predicted"/>
<dbReference type="PANTHER" id="PTHR48081:SF8">
    <property type="entry name" value="ALPHA_BETA HYDROLASE FOLD-3 DOMAIN-CONTAINING PROTEIN-RELATED"/>
    <property type="match status" value="1"/>
</dbReference>
<organism evidence="4 5">
    <name type="scientific">Acidipropionibacterium jensenii</name>
    <dbReference type="NCBI Taxonomy" id="1749"/>
    <lineage>
        <taxon>Bacteria</taxon>
        <taxon>Bacillati</taxon>
        <taxon>Actinomycetota</taxon>
        <taxon>Actinomycetes</taxon>
        <taxon>Propionibacteriales</taxon>
        <taxon>Propionibacteriaceae</taxon>
        <taxon>Acidipropionibacterium</taxon>
    </lineage>
</organism>
<dbReference type="InterPro" id="IPR029058">
    <property type="entry name" value="AB_hydrolase_fold"/>
</dbReference>
<evidence type="ECO:0000313" key="5">
    <source>
        <dbReference type="Proteomes" id="UP000285875"/>
    </source>
</evidence>
<keyword evidence="1 4" id="KW-0378">Hydrolase</keyword>
<dbReference type="InterPro" id="IPR050300">
    <property type="entry name" value="GDXG_lipolytic_enzyme"/>
</dbReference>
<dbReference type="Pfam" id="PF07859">
    <property type="entry name" value="Abhydrolase_3"/>
    <property type="match status" value="1"/>
</dbReference>
<dbReference type="InterPro" id="IPR013094">
    <property type="entry name" value="AB_hydrolase_3"/>
</dbReference>
<dbReference type="SUPFAM" id="SSF53474">
    <property type="entry name" value="alpha/beta-Hydrolases"/>
    <property type="match status" value="1"/>
</dbReference>
<dbReference type="PANTHER" id="PTHR48081">
    <property type="entry name" value="AB HYDROLASE SUPERFAMILY PROTEIN C4A8.06C"/>
    <property type="match status" value="1"/>
</dbReference>
<name>A0A3T0S0W7_9ACTN</name>
<reference evidence="5" key="1">
    <citation type="submission" date="2017-12" db="EMBL/GenBank/DDBJ databases">
        <title>Whole genome sequencing of Acidipropionibacterium jensenii strains JS279 and JS280.</title>
        <authorList>
            <person name="Deptula P."/>
            <person name="Laine P."/>
            <person name="Smolander O.-P."/>
            <person name="Paulin L."/>
            <person name="Auvinen P."/>
            <person name="Varmanen P."/>
        </authorList>
    </citation>
    <scope>NUCLEOTIDE SEQUENCE [LARGE SCALE GENOMIC DNA]</scope>
    <source>
        <strain evidence="5">JS280</strain>
    </source>
</reference>
<feature type="domain" description="Alpha/beta hydrolase fold-3" evidence="3">
    <location>
        <begin position="85"/>
        <end position="297"/>
    </location>
</feature>
<evidence type="ECO:0000256" key="1">
    <source>
        <dbReference type="ARBA" id="ARBA00022801"/>
    </source>
</evidence>
<dbReference type="Gene3D" id="3.40.50.1820">
    <property type="entry name" value="alpha/beta hydrolase"/>
    <property type="match status" value="1"/>
</dbReference>
<feature type="region of interest" description="Disordered" evidence="2">
    <location>
        <begin position="324"/>
        <end position="381"/>
    </location>
</feature>
<gene>
    <name evidence="4" type="ORF">C0Z10_09825</name>
</gene>
<feature type="compositionally biased region" description="Low complexity" evidence="2">
    <location>
        <begin position="324"/>
        <end position="371"/>
    </location>
</feature>